<feature type="non-terminal residue" evidence="2">
    <location>
        <position position="1"/>
    </location>
</feature>
<keyword evidence="1" id="KW-0812">Transmembrane</keyword>
<keyword evidence="1" id="KW-0472">Membrane</keyword>
<feature type="transmembrane region" description="Helical" evidence="1">
    <location>
        <begin position="38"/>
        <end position="58"/>
    </location>
</feature>
<evidence type="ECO:0008006" key="4">
    <source>
        <dbReference type="Google" id="ProtNLM"/>
    </source>
</evidence>
<dbReference type="EMBL" id="BTSX01000005">
    <property type="protein sequence ID" value="GMT02273.1"/>
    <property type="molecule type" value="Genomic_DNA"/>
</dbReference>
<reference evidence="2" key="1">
    <citation type="submission" date="2023-10" db="EMBL/GenBank/DDBJ databases">
        <title>Genome assembly of Pristionchus species.</title>
        <authorList>
            <person name="Yoshida K."/>
            <person name="Sommer R.J."/>
        </authorList>
    </citation>
    <scope>NUCLEOTIDE SEQUENCE</scope>
    <source>
        <strain evidence="2">RS0144</strain>
    </source>
</reference>
<keyword evidence="1" id="KW-1133">Transmembrane helix</keyword>
<sequence length="250" mass="28599">AACFQSRDDTAMTTNTSLRYGFEIDREYFIDFSMKYQFVMPILTLITLHPIIQYLLIFENKSMRPEIRMLYSATHLALVMNEWTMCFALRVYAVNPIGAIYCEGPLCKTGFNSQTLMAIVGVPIIAITSPFVTLMMRMHQMFVPIDSRWKLSFRTQIILVILLNALLFANVAGCGMFGKDHDNKEQLLKEPELRWLSERGGTIFLFGPPGHAQHFKYGLKFLALSILIIMPFLIFFTVDAMHNIARSAVC</sequence>
<gene>
    <name evidence="2" type="ORF">PENTCL1PPCAC_24447</name>
</gene>
<dbReference type="AlphaFoldDB" id="A0AAV5U7A6"/>
<keyword evidence="3" id="KW-1185">Reference proteome</keyword>
<name>A0AAV5U7A6_9BILA</name>
<dbReference type="Proteomes" id="UP001432027">
    <property type="component" value="Unassembled WGS sequence"/>
</dbReference>
<dbReference type="InterPro" id="IPR019429">
    <property type="entry name" value="7TM_GPCR_serpentine_rcpt_Sri"/>
</dbReference>
<proteinExistence type="predicted"/>
<evidence type="ECO:0000313" key="2">
    <source>
        <dbReference type="EMBL" id="GMT02273.1"/>
    </source>
</evidence>
<feature type="transmembrane region" description="Helical" evidence="1">
    <location>
        <begin position="70"/>
        <end position="93"/>
    </location>
</feature>
<dbReference type="Pfam" id="PF10327">
    <property type="entry name" value="7TM_GPCR_Sri"/>
    <property type="match status" value="1"/>
</dbReference>
<evidence type="ECO:0000313" key="3">
    <source>
        <dbReference type="Proteomes" id="UP001432027"/>
    </source>
</evidence>
<feature type="transmembrane region" description="Helical" evidence="1">
    <location>
        <begin position="113"/>
        <end position="136"/>
    </location>
</feature>
<feature type="transmembrane region" description="Helical" evidence="1">
    <location>
        <begin position="157"/>
        <end position="178"/>
    </location>
</feature>
<evidence type="ECO:0000256" key="1">
    <source>
        <dbReference type="SAM" id="Phobius"/>
    </source>
</evidence>
<protein>
    <recommendedName>
        <fullName evidence="4">G protein-coupled receptor</fullName>
    </recommendedName>
</protein>
<feature type="transmembrane region" description="Helical" evidence="1">
    <location>
        <begin position="217"/>
        <end position="238"/>
    </location>
</feature>
<comment type="caution">
    <text evidence="2">The sequence shown here is derived from an EMBL/GenBank/DDBJ whole genome shotgun (WGS) entry which is preliminary data.</text>
</comment>
<dbReference type="PANTHER" id="PTHR45830:SF15">
    <property type="entry name" value="SERPENTINE RECEPTOR, CLASS I"/>
    <property type="match status" value="1"/>
</dbReference>
<accession>A0AAV5U7A6</accession>
<dbReference type="PANTHER" id="PTHR45830">
    <property type="entry name" value="SERPENTINE RECEPTOR, CLASS I"/>
    <property type="match status" value="1"/>
</dbReference>
<organism evidence="2 3">
    <name type="scientific">Pristionchus entomophagus</name>
    <dbReference type="NCBI Taxonomy" id="358040"/>
    <lineage>
        <taxon>Eukaryota</taxon>
        <taxon>Metazoa</taxon>
        <taxon>Ecdysozoa</taxon>
        <taxon>Nematoda</taxon>
        <taxon>Chromadorea</taxon>
        <taxon>Rhabditida</taxon>
        <taxon>Rhabditina</taxon>
        <taxon>Diplogasteromorpha</taxon>
        <taxon>Diplogasteroidea</taxon>
        <taxon>Neodiplogasteridae</taxon>
        <taxon>Pristionchus</taxon>
    </lineage>
</organism>